<dbReference type="OMA" id="KEAPYSS"/>
<comment type="caution">
    <text evidence="1">The sequence shown here is derived from an EMBL/GenBank/DDBJ whole genome shotgun (WGS) entry which is preliminary data.</text>
</comment>
<dbReference type="EMBL" id="CAJJDM010000045">
    <property type="protein sequence ID" value="CAD8070439.1"/>
    <property type="molecule type" value="Genomic_DNA"/>
</dbReference>
<keyword evidence="2" id="KW-1185">Reference proteome</keyword>
<reference evidence="1" key="1">
    <citation type="submission" date="2021-01" db="EMBL/GenBank/DDBJ databases">
        <authorList>
            <consortium name="Genoscope - CEA"/>
            <person name="William W."/>
        </authorList>
    </citation>
    <scope>NUCLEOTIDE SEQUENCE</scope>
</reference>
<accession>A0A8S1LTI6</accession>
<organism evidence="1 2">
    <name type="scientific">Paramecium primaurelia</name>
    <dbReference type="NCBI Taxonomy" id="5886"/>
    <lineage>
        <taxon>Eukaryota</taxon>
        <taxon>Sar</taxon>
        <taxon>Alveolata</taxon>
        <taxon>Ciliophora</taxon>
        <taxon>Intramacronucleata</taxon>
        <taxon>Oligohymenophorea</taxon>
        <taxon>Peniculida</taxon>
        <taxon>Parameciidae</taxon>
        <taxon>Paramecium</taxon>
    </lineage>
</organism>
<dbReference type="AlphaFoldDB" id="A0A8S1LTI6"/>
<name>A0A8S1LTI6_PARPR</name>
<evidence type="ECO:0000313" key="1">
    <source>
        <dbReference type="EMBL" id="CAD8070439.1"/>
    </source>
</evidence>
<dbReference type="Proteomes" id="UP000688137">
    <property type="component" value="Unassembled WGS sequence"/>
</dbReference>
<protein>
    <recommendedName>
        <fullName evidence="3">EF-hand domain-containing protein</fullName>
    </recommendedName>
</protein>
<gene>
    <name evidence="1" type="ORF">PPRIM_AZ9-3.1.T0450240</name>
</gene>
<evidence type="ECO:0000313" key="2">
    <source>
        <dbReference type="Proteomes" id="UP000688137"/>
    </source>
</evidence>
<proteinExistence type="predicted"/>
<sequence>MTDNLDKYYKLHHPEFLSDGMQLLREYIYYCKFDFIELCSRYDQFKDGTIQEKVLRDVLVEVSKSQFYFTEFDIASILKEAPYSSNRNIDYRELYKYLTECVPPKNSFHVFKNAIIRQKQNSASNKLFLEEIQKHFEEEVSNFFDRKAIYDFKHFNLNLLDLELLSTNAVNIIFDDIVQEKMANFSRHNNNIILENFQILISKKISVQALPQLAFQFIAPEKIEMALFDFLGIRRNQKMFPFLMKDQFIQLIKVKLYNVEMTYDECSLLYYLIWKRNNFGEFNLLTFVHWIMECRPLYFKEVIKMYDAKQPHLELMQLPKIFKEFQEMASKYTTNMLAQAFKPFQNDGLCTLENLKIVIRSLEIGYSQLDFNEFRYYLANHGLFTLSKQQQLLLKVQEFLQTLVSENFEKHEQAELTDLEKAYQTLFKSIMLSILVRYEDKAQKMMQADQLIDEVQLRKIINEDLLLVDQTSVTMIIQSLEHNKEPSYQQPLRMIYFPEFIDKLRARFNDEIKLPAPQLIPYDKPGPNFKELEPTFNYKEGQFVRDPDKAFQIKPLDDREVLEKLKSHLIQQFKITGENEYEKSEKAVYQLCLVLKDFDKIKCGNISKELLFEILRDLTELSIQEINNIMDFAMGVSKVDEDSFSYQFFCVQLNEFYQKHQLILAKR</sequence>
<evidence type="ECO:0008006" key="3">
    <source>
        <dbReference type="Google" id="ProtNLM"/>
    </source>
</evidence>